<protein>
    <submittedName>
        <fullName evidence="1">Uncharacterized protein</fullName>
    </submittedName>
</protein>
<evidence type="ECO:0000313" key="2">
    <source>
        <dbReference type="Proteomes" id="UP000291189"/>
    </source>
</evidence>
<name>A0A4Q5JAA1_9ACTN</name>
<reference evidence="1 2" key="1">
    <citation type="submission" date="2019-01" db="EMBL/GenBank/DDBJ databases">
        <title>Nocardioides guangzhouensis sp. nov., an actinobacterium isolated from soil.</title>
        <authorList>
            <person name="Fu Y."/>
            <person name="Cai Y."/>
            <person name="Lin Z."/>
            <person name="Chen P."/>
        </authorList>
    </citation>
    <scope>NUCLEOTIDE SEQUENCE [LARGE SCALE GENOMIC DNA]</scope>
    <source>
        <strain evidence="1 2">NBRC 105384</strain>
    </source>
</reference>
<dbReference type="EMBL" id="SDPU01000009">
    <property type="protein sequence ID" value="RYU14831.1"/>
    <property type="molecule type" value="Genomic_DNA"/>
</dbReference>
<comment type="caution">
    <text evidence="1">The sequence shown here is derived from an EMBL/GenBank/DDBJ whole genome shotgun (WGS) entry which is preliminary data.</text>
</comment>
<dbReference type="Proteomes" id="UP000291189">
    <property type="component" value="Unassembled WGS sequence"/>
</dbReference>
<dbReference type="RefSeq" id="WP_129985254.1">
    <property type="nucleotide sequence ID" value="NZ_SDPU01000009.1"/>
</dbReference>
<organism evidence="1 2">
    <name type="scientific">Nocardioides iriomotensis</name>
    <dbReference type="NCBI Taxonomy" id="715784"/>
    <lineage>
        <taxon>Bacteria</taxon>
        <taxon>Bacillati</taxon>
        <taxon>Actinomycetota</taxon>
        <taxon>Actinomycetes</taxon>
        <taxon>Propionibacteriales</taxon>
        <taxon>Nocardioidaceae</taxon>
        <taxon>Nocardioides</taxon>
    </lineage>
</organism>
<proteinExistence type="predicted"/>
<dbReference type="AlphaFoldDB" id="A0A4Q5JAA1"/>
<accession>A0A4Q5JAA1</accession>
<dbReference type="OrthoDB" id="4510758at2"/>
<keyword evidence="2" id="KW-1185">Reference proteome</keyword>
<gene>
    <name evidence="1" type="ORF">ETU37_02255</name>
</gene>
<evidence type="ECO:0000313" key="1">
    <source>
        <dbReference type="EMBL" id="RYU14831.1"/>
    </source>
</evidence>
<sequence>MVFAVGVVGVATPSASAGDNDRSDWSGKRALKAGVDEAALQLATGRSAWALMARELGRDADDSQTWRLRERSNDGVWRNPANLPAAVTDLTYETGSTGHTFGAYVSNGRLHGFTHPARASTASDTDLGAAAAGVQPKVTVMTGGSGTGGFLGVIRYAGNVYEWVNGQTGNDGWHAGWRANPESAYDVSKGAPIASGPFYEYDNDGRMLAFYTEQGTGDLMAARRDKRTGIIGSNPGAQLDWSDPQKVADDERFADFASTTKGERIVTQTDDQSVVLHDLSTDDATDTFATGNRRVLAGPLPQQAGVTTLDAPRVVVDGRGDLTIGWRERIADDGAGLVLWQENRPQGKYLERPTFIGGTRDSQIHWAVAPSGTITIATQPRTDRWSSPRIKHLAAGKSGWTKWLTVAPAVTADSWSDSTLGVPRGNGDLTLVTNDGRGVYATTFDAPRAVTKMTRPTNRKVGPSYTIAFNTTWAYASDWQVRARVDNGKRSGAWKTVAVRDGQRFKDVTRKRGEKRCYQARGETPGGWTKWSKQRCVTVRR</sequence>